<comment type="caution">
    <text evidence="1">The sequence shown here is derived from an EMBL/GenBank/DDBJ whole genome shotgun (WGS) entry which is preliminary data.</text>
</comment>
<evidence type="ECO:0000313" key="1">
    <source>
        <dbReference type="EMBL" id="CAK9104888.1"/>
    </source>
</evidence>
<sequence length="229" mass="25659">MLINAFLEGINLQDLGGHFTGLTTHGVNGFELLRQLTLEYSLRTRSEALSLRTALAGRSFEPSRSGASVCTASCIGRVVSQVWRFDVVVAGQWGYKATSHIIRSVSNVRVDILCFSIDDGGAGNLTGRPQWPWSCRDFGSRNEWKHLESSISGGTVLDYNRGASALGLWSTESRVRSCHLKREEGHHWRRSRHIEIRLLWNWLVCRPSLESGYTCTYPHRAGQAGRRCP</sequence>
<organism evidence="1 2">
    <name type="scientific">Durusdinium trenchii</name>
    <dbReference type="NCBI Taxonomy" id="1381693"/>
    <lineage>
        <taxon>Eukaryota</taxon>
        <taxon>Sar</taxon>
        <taxon>Alveolata</taxon>
        <taxon>Dinophyceae</taxon>
        <taxon>Suessiales</taxon>
        <taxon>Symbiodiniaceae</taxon>
        <taxon>Durusdinium</taxon>
    </lineage>
</organism>
<dbReference type="Proteomes" id="UP001642464">
    <property type="component" value="Unassembled WGS sequence"/>
</dbReference>
<name>A0ABP0RYM5_9DINO</name>
<gene>
    <name evidence="1" type="ORF">SCF082_LOCUS48907</name>
</gene>
<dbReference type="EMBL" id="CAXAMM010042443">
    <property type="protein sequence ID" value="CAK9104888.1"/>
    <property type="molecule type" value="Genomic_DNA"/>
</dbReference>
<reference evidence="1 2" key="1">
    <citation type="submission" date="2024-02" db="EMBL/GenBank/DDBJ databases">
        <authorList>
            <person name="Chen Y."/>
            <person name="Shah S."/>
            <person name="Dougan E. K."/>
            <person name="Thang M."/>
            <person name="Chan C."/>
        </authorList>
    </citation>
    <scope>NUCLEOTIDE SEQUENCE [LARGE SCALE GENOMIC DNA]</scope>
</reference>
<proteinExistence type="predicted"/>
<protein>
    <submittedName>
        <fullName evidence="1">Uncharacterized protein</fullName>
    </submittedName>
</protein>
<evidence type="ECO:0000313" key="2">
    <source>
        <dbReference type="Proteomes" id="UP001642464"/>
    </source>
</evidence>
<keyword evidence="2" id="KW-1185">Reference proteome</keyword>
<accession>A0ABP0RYM5</accession>